<proteinExistence type="predicted"/>
<dbReference type="Proteomes" id="UP001500902">
    <property type="component" value="Unassembled WGS sequence"/>
</dbReference>
<accession>A0ABP7CSF7</accession>
<gene>
    <name evidence="2" type="ORF">GCM10022224_069090</name>
</gene>
<keyword evidence="1" id="KW-0812">Transmembrane</keyword>
<dbReference type="Pfam" id="PF11239">
    <property type="entry name" value="DUF3040"/>
    <property type="match status" value="1"/>
</dbReference>
<evidence type="ECO:0000256" key="1">
    <source>
        <dbReference type="SAM" id="Phobius"/>
    </source>
</evidence>
<sequence length="78" mass="8298">MTAVEGLSPQERLILEAIEVELKNSGPGLAHRLDAFNAQAARQGPQRFAAHVSGWEVAGVLAMVVLLCVIMTLLVVSC</sequence>
<name>A0ABP7CSF7_9ACTN</name>
<evidence type="ECO:0000313" key="2">
    <source>
        <dbReference type="EMBL" id="GAA3693799.1"/>
    </source>
</evidence>
<reference evidence="3" key="1">
    <citation type="journal article" date="2019" name="Int. J. Syst. Evol. Microbiol.">
        <title>The Global Catalogue of Microorganisms (GCM) 10K type strain sequencing project: providing services to taxonomists for standard genome sequencing and annotation.</title>
        <authorList>
            <consortium name="The Broad Institute Genomics Platform"/>
            <consortium name="The Broad Institute Genome Sequencing Center for Infectious Disease"/>
            <person name="Wu L."/>
            <person name="Ma J."/>
        </authorList>
    </citation>
    <scope>NUCLEOTIDE SEQUENCE [LARGE SCALE GENOMIC DNA]</scope>
    <source>
        <strain evidence="3">JCM 16904</strain>
    </source>
</reference>
<comment type="caution">
    <text evidence="2">The sequence shown here is derived from an EMBL/GenBank/DDBJ whole genome shotgun (WGS) entry which is preliminary data.</text>
</comment>
<keyword evidence="1" id="KW-0472">Membrane</keyword>
<dbReference type="EMBL" id="BAAAZP010000140">
    <property type="protein sequence ID" value="GAA3693799.1"/>
    <property type="molecule type" value="Genomic_DNA"/>
</dbReference>
<evidence type="ECO:0008006" key="4">
    <source>
        <dbReference type="Google" id="ProtNLM"/>
    </source>
</evidence>
<keyword evidence="1" id="KW-1133">Transmembrane helix</keyword>
<keyword evidence="3" id="KW-1185">Reference proteome</keyword>
<organism evidence="2 3">
    <name type="scientific">Nonomuraea antimicrobica</name>
    <dbReference type="NCBI Taxonomy" id="561173"/>
    <lineage>
        <taxon>Bacteria</taxon>
        <taxon>Bacillati</taxon>
        <taxon>Actinomycetota</taxon>
        <taxon>Actinomycetes</taxon>
        <taxon>Streptosporangiales</taxon>
        <taxon>Streptosporangiaceae</taxon>
        <taxon>Nonomuraea</taxon>
    </lineage>
</organism>
<protein>
    <recommendedName>
        <fullName evidence="4">DUF3040 domain-containing protein</fullName>
    </recommendedName>
</protein>
<evidence type="ECO:0000313" key="3">
    <source>
        <dbReference type="Proteomes" id="UP001500902"/>
    </source>
</evidence>
<dbReference type="RefSeq" id="WP_344887449.1">
    <property type="nucleotide sequence ID" value="NZ_BAAAZP010000140.1"/>
</dbReference>
<feature type="transmembrane region" description="Helical" evidence="1">
    <location>
        <begin position="57"/>
        <end position="76"/>
    </location>
</feature>
<dbReference type="InterPro" id="IPR021401">
    <property type="entry name" value="DUF3040"/>
</dbReference>